<dbReference type="GeneID" id="98164832"/>
<proteinExistence type="predicted"/>
<evidence type="ECO:0000313" key="1">
    <source>
        <dbReference type="EMBL" id="KAL2850814.1"/>
    </source>
</evidence>
<dbReference type="Proteomes" id="UP001610444">
    <property type="component" value="Unassembled WGS sequence"/>
</dbReference>
<reference evidence="1 2" key="1">
    <citation type="submission" date="2024-07" db="EMBL/GenBank/DDBJ databases">
        <title>Section-level genome sequencing and comparative genomics of Aspergillus sections Usti and Cavernicolus.</title>
        <authorList>
            <consortium name="Lawrence Berkeley National Laboratory"/>
            <person name="Nybo J.L."/>
            <person name="Vesth T.C."/>
            <person name="Theobald S."/>
            <person name="Frisvad J.C."/>
            <person name="Larsen T.O."/>
            <person name="Kjaerboelling I."/>
            <person name="Rothschild-Mancinelli K."/>
            <person name="Lyhne E.K."/>
            <person name="Kogle M.E."/>
            <person name="Barry K."/>
            <person name="Clum A."/>
            <person name="Na H."/>
            <person name="Ledsgaard L."/>
            <person name="Lin J."/>
            <person name="Lipzen A."/>
            <person name="Kuo A."/>
            <person name="Riley R."/>
            <person name="Mondo S."/>
            <person name="LaButti K."/>
            <person name="Haridas S."/>
            <person name="Pangalinan J."/>
            <person name="Salamov A.A."/>
            <person name="Simmons B.A."/>
            <person name="Magnuson J.K."/>
            <person name="Chen J."/>
            <person name="Drula E."/>
            <person name="Henrissat B."/>
            <person name="Wiebenga A."/>
            <person name="Lubbers R.J."/>
            <person name="Gomes A.C."/>
            <person name="Macurrencykelacurrency M.R."/>
            <person name="Stajich J."/>
            <person name="Grigoriev I.V."/>
            <person name="Mortensen U.H."/>
            <person name="De vries R.P."/>
            <person name="Baker S.E."/>
            <person name="Andersen M.R."/>
        </authorList>
    </citation>
    <scope>NUCLEOTIDE SEQUENCE [LARGE SCALE GENOMIC DNA]</scope>
    <source>
        <strain evidence="1 2">CBS 756.74</strain>
    </source>
</reference>
<dbReference type="RefSeq" id="XP_070899457.1">
    <property type="nucleotide sequence ID" value="XM_071049668.1"/>
</dbReference>
<gene>
    <name evidence="1" type="ORF">BJX68DRAFT_73130</name>
</gene>
<name>A0ABR4KG84_9EURO</name>
<evidence type="ECO:0000313" key="2">
    <source>
        <dbReference type="Proteomes" id="UP001610444"/>
    </source>
</evidence>
<organism evidence="1 2">
    <name type="scientific">Aspergillus pseudodeflectus</name>
    <dbReference type="NCBI Taxonomy" id="176178"/>
    <lineage>
        <taxon>Eukaryota</taxon>
        <taxon>Fungi</taxon>
        <taxon>Dikarya</taxon>
        <taxon>Ascomycota</taxon>
        <taxon>Pezizomycotina</taxon>
        <taxon>Eurotiomycetes</taxon>
        <taxon>Eurotiomycetidae</taxon>
        <taxon>Eurotiales</taxon>
        <taxon>Aspergillaceae</taxon>
        <taxon>Aspergillus</taxon>
        <taxon>Aspergillus subgen. Nidulantes</taxon>
    </lineage>
</organism>
<accession>A0ABR4KG84</accession>
<protein>
    <submittedName>
        <fullName evidence="1">Uncharacterized protein</fullName>
    </submittedName>
</protein>
<keyword evidence="2" id="KW-1185">Reference proteome</keyword>
<comment type="caution">
    <text evidence="1">The sequence shown here is derived from an EMBL/GenBank/DDBJ whole genome shotgun (WGS) entry which is preliminary data.</text>
</comment>
<sequence>MRCTWRKVWNLPCLLYLVRRRNSSEAYTPQFKLLTCAENPLQVSLPLNVLGLGHDLMNRPTKADKQPTMTGRPCTRMPNRPLTAKCMLKPL</sequence>
<dbReference type="EMBL" id="JBFXLR010000019">
    <property type="protein sequence ID" value="KAL2850814.1"/>
    <property type="molecule type" value="Genomic_DNA"/>
</dbReference>